<reference evidence="2" key="1">
    <citation type="submission" date="2022-07" db="EMBL/GenBank/DDBJ databases">
        <title>Genome Sequence of Physisporinus lineatus.</title>
        <authorList>
            <person name="Buettner E."/>
        </authorList>
    </citation>
    <scope>NUCLEOTIDE SEQUENCE</scope>
    <source>
        <strain evidence="2">VT162</strain>
    </source>
</reference>
<gene>
    <name evidence="2" type="ORF">NLI96_g4077</name>
</gene>
<feature type="transmembrane region" description="Helical" evidence="1">
    <location>
        <begin position="65"/>
        <end position="90"/>
    </location>
</feature>
<dbReference type="EMBL" id="JANAWD010000114">
    <property type="protein sequence ID" value="KAJ3486660.1"/>
    <property type="molecule type" value="Genomic_DNA"/>
</dbReference>
<keyword evidence="1" id="KW-0472">Membrane</keyword>
<dbReference type="Proteomes" id="UP001212997">
    <property type="component" value="Unassembled WGS sequence"/>
</dbReference>
<evidence type="ECO:0000313" key="2">
    <source>
        <dbReference type="EMBL" id="KAJ3486660.1"/>
    </source>
</evidence>
<protein>
    <submittedName>
        <fullName evidence="2">Uncharacterized protein</fullName>
    </submittedName>
</protein>
<keyword evidence="1" id="KW-0812">Transmembrane</keyword>
<sequence length="140" mass="15428">MRTTMSAPRRIKSALQGAIMGYQPSSPTSIITPAFGSPPTGMFLPPTPSALLTLALWDLRYLACWWFYLLVLPRYSCSCCLLSLATLPTFSDFSGARSSGLFLAWVLCRFFLALSSPGLSLVLGNGSCGLFWTSRLWFFH</sequence>
<proteinExistence type="predicted"/>
<evidence type="ECO:0000313" key="3">
    <source>
        <dbReference type="Proteomes" id="UP001212997"/>
    </source>
</evidence>
<keyword evidence="1" id="KW-1133">Transmembrane helix</keyword>
<keyword evidence="3" id="KW-1185">Reference proteome</keyword>
<name>A0AAD5YK92_9APHY</name>
<evidence type="ECO:0000256" key="1">
    <source>
        <dbReference type="SAM" id="Phobius"/>
    </source>
</evidence>
<dbReference type="AlphaFoldDB" id="A0AAD5YK92"/>
<feature type="transmembrane region" description="Helical" evidence="1">
    <location>
        <begin position="102"/>
        <end position="123"/>
    </location>
</feature>
<organism evidence="2 3">
    <name type="scientific">Meripilus lineatus</name>
    <dbReference type="NCBI Taxonomy" id="2056292"/>
    <lineage>
        <taxon>Eukaryota</taxon>
        <taxon>Fungi</taxon>
        <taxon>Dikarya</taxon>
        <taxon>Basidiomycota</taxon>
        <taxon>Agaricomycotina</taxon>
        <taxon>Agaricomycetes</taxon>
        <taxon>Polyporales</taxon>
        <taxon>Meripilaceae</taxon>
        <taxon>Meripilus</taxon>
    </lineage>
</organism>
<comment type="caution">
    <text evidence="2">The sequence shown here is derived from an EMBL/GenBank/DDBJ whole genome shotgun (WGS) entry which is preliminary data.</text>
</comment>
<accession>A0AAD5YK92</accession>